<dbReference type="EMBL" id="BGPR01012139">
    <property type="protein sequence ID" value="GBN54744.1"/>
    <property type="molecule type" value="Genomic_DNA"/>
</dbReference>
<sequence length="125" mass="14532">MDRLPAVSDTKASSKCIGTRLAKFRFRGEWNGYWLYQIQKYQVNVSGTNEYQYPHVSDTAKTCINPSLEGKMNFTGLYQFDSEPLIVLRLHKNQENVQQPVRPQQADRIDRSSLIKMNVDPHVRE</sequence>
<reference evidence="1 2" key="1">
    <citation type="journal article" date="2019" name="Sci. Rep.">
        <title>Orb-weaving spider Araneus ventricosus genome elucidates the spidroin gene catalogue.</title>
        <authorList>
            <person name="Kono N."/>
            <person name="Nakamura H."/>
            <person name="Ohtoshi R."/>
            <person name="Moran D.A.P."/>
            <person name="Shinohara A."/>
            <person name="Yoshida Y."/>
            <person name="Fujiwara M."/>
            <person name="Mori M."/>
            <person name="Tomita M."/>
            <person name="Arakawa K."/>
        </authorList>
    </citation>
    <scope>NUCLEOTIDE SEQUENCE [LARGE SCALE GENOMIC DNA]</scope>
</reference>
<organism evidence="1 2">
    <name type="scientific">Araneus ventricosus</name>
    <name type="common">Orbweaver spider</name>
    <name type="synonym">Epeira ventricosa</name>
    <dbReference type="NCBI Taxonomy" id="182803"/>
    <lineage>
        <taxon>Eukaryota</taxon>
        <taxon>Metazoa</taxon>
        <taxon>Ecdysozoa</taxon>
        <taxon>Arthropoda</taxon>
        <taxon>Chelicerata</taxon>
        <taxon>Arachnida</taxon>
        <taxon>Araneae</taxon>
        <taxon>Araneomorphae</taxon>
        <taxon>Entelegynae</taxon>
        <taxon>Araneoidea</taxon>
        <taxon>Araneidae</taxon>
        <taxon>Araneus</taxon>
    </lineage>
</organism>
<keyword evidence="2" id="KW-1185">Reference proteome</keyword>
<comment type="caution">
    <text evidence="1">The sequence shown here is derived from an EMBL/GenBank/DDBJ whole genome shotgun (WGS) entry which is preliminary data.</text>
</comment>
<name>A0A4Y2PU31_ARAVE</name>
<dbReference type="Proteomes" id="UP000499080">
    <property type="component" value="Unassembled WGS sequence"/>
</dbReference>
<proteinExistence type="predicted"/>
<evidence type="ECO:0000313" key="2">
    <source>
        <dbReference type="Proteomes" id="UP000499080"/>
    </source>
</evidence>
<protein>
    <submittedName>
        <fullName evidence="1">Uncharacterized protein</fullName>
    </submittedName>
</protein>
<dbReference type="AlphaFoldDB" id="A0A4Y2PU31"/>
<evidence type="ECO:0000313" key="1">
    <source>
        <dbReference type="EMBL" id="GBN54744.1"/>
    </source>
</evidence>
<gene>
    <name evidence="1" type="ORF">AVEN_68610_1</name>
</gene>
<accession>A0A4Y2PU31</accession>